<evidence type="ECO:0000256" key="5">
    <source>
        <dbReference type="ARBA" id="ARBA00022781"/>
    </source>
</evidence>
<dbReference type="GO" id="GO:0005886">
    <property type="term" value="C:plasma membrane"/>
    <property type="evidence" value="ECO:0007669"/>
    <property type="project" value="UniProtKB-SubCell"/>
</dbReference>
<dbReference type="GO" id="GO:0045259">
    <property type="term" value="C:proton-transporting ATP synthase complex"/>
    <property type="evidence" value="ECO:0007669"/>
    <property type="project" value="UniProtKB-KW"/>
</dbReference>
<evidence type="ECO:0000256" key="2">
    <source>
        <dbReference type="ARBA" id="ARBA00004170"/>
    </source>
</evidence>
<keyword evidence="10" id="KW-1003">Cell membrane</keyword>
<dbReference type="InterPro" id="IPR000131">
    <property type="entry name" value="ATP_synth_F1_gsu"/>
</dbReference>
<dbReference type="GO" id="GO:0042777">
    <property type="term" value="P:proton motive force-driven plasma membrane ATP synthesis"/>
    <property type="evidence" value="ECO:0007669"/>
    <property type="project" value="UniProtKB-UniRule"/>
</dbReference>
<proteinExistence type="inferred from homology"/>
<keyword evidence="8 10" id="KW-0139">CF(1)</keyword>
<dbReference type="eggNOG" id="COG0224">
    <property type="taxonomic scope" value="Bacteria"/>
</dbReference>
<keyword evidence="6 10" id="KW-0406">Ion transport</keyword>
<comment type="function">
    <text evidence="1 10">Produces ATP from ADP in the presence of a proton gradient across the membrane. The gamma chain is believed to be important in regulating ATPase activity and the flow of protons through the CF(0) complex.</text>
</comment>
<dbReference type="SUPFAM" id="SSF52943">
    <property type="entry name" value="ATP synthase (F1-ATPase), gamma subunit"/>
    <property type="match status" value="1"/>
</dbReference>
<dbReference type="PRINTS" id="PR00126">
    <property type="entry name" value="ATPASEGAMMA"/>
</dbReference>
<comment type="similarity">
    <text evidence="3 10">Belongs to the ATPase gamma chain family.</text>
</comment>
<dbReference type="PANTHER" id="PTHR11693">
    <property type="entry name" value="ATP SYNTHASE GAMMA CHAIN"/>
    <property type="match status" value="1"/>
</dbReference>
<reference evidence="11 12" key="1">
    <citation type="submission" date="2010-10" db="EMBL/GenBank/DDBJ databases">
        <authorList>
            <consortium name="The Broad Institute Genome Sequencing Platform"/>
            <person name="Ward D."/>
            <person name="Earl A."/>
            <person name="Feldgarden M."/>
            <person name="Young S.K."/>
            <person name="Gargeya S."/>
            <person name="Zeng Q."/>
            <person name="Alvarado L."/>
            <person name="Berlin A."/>
            <person name="Bochicchio J."/>
            <person name="Chapman S.B."/>
            <person name="Chen Z."/>
            <person name="Freedman E."/>
            <person name="Gellesch M."/>
            <person name="Goldberg J."/>
            <person name="Griggs A."/>
            <person name="Gujja S."/>
            <person name="Heilman E."/>
            <person name="Heiman D."/>
            <person name="Howarth C."/>
            <person name="Mehta T."/>
            <person name="Neiman D."/>
            <person name="Pearson M."/>
            <person name="Roberts A."/>
            <person name="Saif S."/>
            <person name="Shea T."/>
            <person name="Shenoy N."/>
            <person name="Sisk P."/>
            <person name="Stolte C."/>
            <person name="Sykes S."/>
            <person name="White J."/>
            <person name="Yandava C."/>
            <person name="Allen-Vercoe E."/>
            <person name="Sibley C."/>
            <person name="Ambrose C.E."/>
            <person name="Strauss J."/>
            <person name="Daigneault M."/>
            <person name="Haas B."/>
            <person name="Nusbaum C."/>
            <person name="Birren B."/>
        </authorList>
    </citation>
    <scope>NUCLEOTIDE SEQUENCE [LARGE SCALE GENOMIC DNA]</scope>
    <source>
        <strain evidence="11 12">3_1_6</strain>
    </source>
</reference>
<dbReference type="GO" id="GO:0005524">
    <property type="term" value="F:ATP binding"/>
    <property type="evidence" value="ECO:0007669"/>
    <property type="project" value="UniProtKB-UniRule"/>
</dbReference>
<dbReference type="AlphaFoldDB" id="E5Y9A1"/>
<evidence type="ECO:0000256" key="10">
    <source>
        <dbReference type="HAMAP-Rule" id="MF_00815"/>
    </source>
</evidence>
<organism evidence="11 12">
    <name type="scientific">Bilophila wadsworthia (strain 3_1_6)</name>
    <dbReference type="NCBI Taxonomy" id="563192"/>
    <lineage>
        <taxon>Bacteria</taxon>
        <taxon>Pseudomonadati</taxon>
        <taxon>Thermodesulfobacteriota</taxon>
        <taxon>Desulfovibrionia</taxon>
        <taxon>Desulfovibrionales</taxon>
        <taxon>Desulfovibrionaceae</taxon>
        <taxon>Bilophila</taxon>
    </lineage>
</organism>
<dbReference type="PANTHER" id="PTHR11693:SF22">
    <property type="entry name" value="ATP SYNTHASE SUBUNIT GAMMA, MITOCHONDRIAL"/>
    <property type="match status" value="1"/>
</dbReference>
<dbReference type="EMBL" id="ADCP02000001">
    <property type="protein sequence ID" value="EFV43455.1"/>
    <property type="molecule type" value="Genomic_DNA"/>
</dbReference>
<dbReference type="InterPro" id="IPR035968">
    <property type="entry name" value="ATP_synth_F1_ATPase_gsu"/>
</dbReference>
<evidence type="ECO:0000256" key="3">
    <source>
        <dbReference type="ARBA" id="ARBA00007681"/>
    </source>
</evidence>
<evidence type="ECO:0000256" key="9">
    <source>
        <dbReference type="ARBA" id="ARBA00023310"/>
    </source>
</evidence>
<keyword evidence="7 10" id="KW-0472">Membrane</keyword>
<dbReference type="GeneID" id="78084835"/>
<evidence type="ECO:0000256" key="7">
    <source>
        <dbReference type="ARBA" id="ARBA00023136"/>
    </source>
</evidence>
<dbReference type="HAMAP" id="MF_00815">
    <property type="entry name" value="ATP_synth_gamma_bact"/>
    <property type="match status" value="1"/>
</dbReference>
<dbReference type="RefSeq" id="WP_005028814.1">
    <property type="nucleotide sequence ID" value="NZ_KE150238.1"/>
</dbReference>
<keyword evidence="4 10" id="KW-0813">Transport</keyword>
<keyword evidence="9 10" id="KW-0066">ATP synthesis</keyword>
<gene>
    <name evidence="10" type="primary">atpG</name>
    <name evidence="11" type="ORF">HMPREF0179_02769</name>
</gene>
<keyword evidence="12" id="KW-1185">Reference proteome</keyword>
<evidence type="ECO:0000256" key="1">
    <source>
        <dbReference type="ARBA" id="ARBA00003456"/>
    </source>
</evidence>
<dbReference type="NCBIfam" id="NF009957">
    <property type="entry name" value="PRK13424.1"/>
    <property type="match status" value="1"/>
</dbReference>
<dbReference type="CDD" id="cd12151">
    <property type="entry name" value="F1-ATPase_gamma"/>
    <property type="match status" value="1"/>
</dbReference>
<dbReference type="NCBIfam" id="TIGR01146">
    <property type="entry name" value="ATPsyn_F1gamma"/>
    <property type="match status" value="1"/>
</dbReference>
<comment type="subunit">
    <text evidence="10">F-type ATPases have 2 components, CF(1) - the catalytic core - and CF(0) - the membrane proton channel. CF(1) has five subunits: alpha(3), beta(3), gamma(1), delta(1), epsilon(1). CF(0) has three main subunits: a, b and c.</text>
</comment>
<dbReference type="Pfam" id="PF00231">
    <property type="entry name" value="ATP-synt"/>
    <property type="match status" value="1"/>
</dbReference>
<dbReference type="Proteomes" id="UP000006034">
    <property type="component" value="Unassembled WGS sequence"/>
</dbReference>
<evidence type="ECO:0000313" key="11">
    <source>
        <dbReference type="EMBL" id="EFV43455.1"/>
    </source>
</evidence>
<dbReference type="PROSITE" id="PS00153">
    <property type="entry name" value="ATPASE_GAMMA"/>
    <property type="match status" value="1"/>
</dbReference>
<evidence type="ECO:0000256" key="8">
    <source>
        <dbReference type="ARBA" id="ARBA00023196"/>
    </source>
</evidence>
<dbReference type="STRING" id="563192.HMPREF0179_02769"/>
<comment type="subcellular location">
    <subcellularLocation>
        <location evidence="10">Cell membrane</location>
        <topology evidence="10">Peripheral membrane protein</topology>
    </subcellularLocation>
    <subcellularLocation>
        <location evidence="2">Membrane</location>
        <topology evidence="2">Peripheral membrane protein</topology>
    </subcellularLocation>
</comment>
<evidence type="ECO:0000313" key="12">
    <source>
        <dbReference type="Proteomes" id="UP000006034"/>
    </source>
</evidence>
<sequence length="298" mass="31964">MPSLKDVKMKIVGVRKTKQITKAMNMVASAKLRGAQSRIERFRPYAEKFQAVLGDLAAKSDGSAHALLERRAECHVSVIILATSDRGLCGGFNAMLIAKALDAARTKTAEGKTVKFICVGKKGRDAIRKTGFEVLSSYADVMGSFDFSLASGIGKDVVSGYTHKAMDEVTLIYGKFVSVARQVPLVQTLLPVEAAAPATADSAADGTSAQGVSEEYTYEPEVTKLLAEILPRFVNVQIYRGLLDTSASENAARMSAMDNATRNCDEMVGALTLLFNKTRQTSITNELIDIVGGAEALK</sequence>
<dbReference type="InterPro" id="IPR023632">
    <property type="entry name" value="ATP_synth_F1_gsu_CS"/>
</dbReference>
<keyword evidence="5 10" id="KW-0375">Hydrogen ion transport</keyword>
<dbReference type="Gene3D" id="1.10.287.80">
    <property type="entry name" value="ATP synthase, gamma subunit, helix hairpin domain"/>
    <property type="match status" value="1"/>
</dbReference>
<accession>E5Y9A1</accession>
<dbReference type="OrthoDB" id="9812769at2"/>
<dbReference type="HOGENOM" id="CLU_050669_0_1_7"/>
<evidence type="ECO:0000256" key="4">
    <source>
        <dbReference type="ARBA" id="ARBA00022448"/>
    </source>
</evidence>
<name>E5Y9A1_BILW3</name>
<protein>
    <recommendedName>
        <fullName evidence="10">ATP synthase gamma chain</fullName>
    </recommendedName>
    <alternativeName>
        <fullName evidence="10">ATP synthase F1 sector gamma subunit</fullName>
    </alternativeName>
    <alternativeName>
        <fullName evidence="10">F-ATPase gamma subunit</fullName>
    </alternativeName>
</protein>
<evidence type="ECO:0000256" key="6">
    <source>
        <dbReference type="ARBA" id="ARBA00023065"/>
    </source>
</evidence>
<dbReference type="GO" id="GO:0046933">
    <property type="term" value="F:proton-transporting ATP synthase activity, rotational mechanism"/>
    <property type="evidence" value="ECO:0007669"/>
    <property type="project" value="UniProtKB-UniRule"/>
</dbReference>
<comment type="caution">
    <text evidence="11">The sequence shown here is derived from an EMBL/GenBank/DDBJ whole genome shotgun (WGS) entry which is preliminary data.</text>
</comment>
<reference evidence="11 12" key="2">
    <citation type="submission" date="2013-04" db="EMBL/GenBank/DDBJ databases">
        <title>The Genome Sequence of Bilophila wadsworthia 3_1_6.</title>
        <authorList>
            <consortium name="The Broad Institute Genomics Platform"/>
            <person name="Earl A."/>
            <person name="Ward D."/>
            <person name="Feldgarden M."/>
            <person name="Gevers D."/>
            <person name="Sibley C."/>
            <person name="Strauss J."/>
            <person name="Allen-Vercoe E."/>
            <person name="Walker B."/>
            <person name="Young S."/>
            <person name="Zeng Q."/>
            <person name="Gargeya S."/>
            <person name="Fitzgerald M."/>
            <person name="Haas B."/>
            <person name="Abouelleil A."/>
            <person name="Allen A.W."/>
            <person name="Alvarado L."/>
            <person name="Arachchi H.M."/>
            <person name="Berlin A.M."/>
            <person name="Chapman S.B."/>
            <person name="Gainer-Dewar J."/>
            <person name="Goldberg J."/>
            <person name="Griggs A."/>
            <person name="Gujja S."/>
            <person name="Hansen M."/>
            <person name="Howarth C."/>
            <person name="Imamovic A."/>
            <person name="Ireland A."/>
            <person name="Larimer J."/>
            <person name="McCowan C."/>
            <person name="Murphy C."/>
            <person name="Pearson M."/>
            <person name="Poon T.W."/>
            <person name="Priest M."/>
            <person name="Roberts A."/>
            <person name="Saif S."/>
            <person name="Shea T."/>
            <person name="Sisk P."/>
            <person name="Sykes S."/>
            <person name="Wortman J."/>
            <person name="Nusbaum C."/>
            <person name="Birren B."/>
        </authorList>
    </citation>
    <scope>NUCLEOTIDE SEQUENCE [LARGE SCALE GENOMIC DNA]</scope>
    <source>
        <strain evidence="11 12">3_1_6</strain>
    </source>
</reference>
<dbReference type="Gene3D" id="3.40.1380.10">
    <property type="match status" value="1"/>
</dbReference>